<keyword evidence="2" id="KW-1185">Reference proteome</keyword>
<dbReference type="Gene3D" id="3.40.50.1010">
    <property type="entry name" value="5'-nuclease"/>
    <property type="match status" value="1"/>
</dbReference>
<proteinExistence type="predicted"/>
<organism evidence="1 2">
    <name type="scientific">Komarekiella delphini-convector SJRDD-AB1</name>
    <dbReference type="NCBI Taxonomy" id="2593771"/>
    <lineage>
        <taxon>Bacteria</taxon>
        <taxon>Bacillati</taxon>
        <taxon>Cyanobacteriota</taxon>
        <taxon>Cyanophyceae</taxon>
        <taxon>Nostocales</taxon>
        <taxon>Nostocaceae</taxon>
        <taxon>Komarekiella</taxon>
        <taxon>Komarekiella delphini-convector</taxon>
    </lineage>
</organism>
<dbReference type="EMBL" id="VJXY01000025">
    <property type="protein sequence ID" value="MBD6618330.1"/>
    <property type="molecule type" value="Genomic_DNA"/>
</dbReference>
<dbReference type="CDD" id="cd09874">
    <property type="entry name" value="PIN_MT3492-like"/>
    <property type="match status" value="1"/>
</dbReference>
<sequence length="154" mass="16510">MAVYFIDSSALVKCYVSETGSLWVLGLFDPALSNEIFIAAITSVEIVAAVTRRARGGSISSTDATMVCNQLINDLQTKYQIIEITENIISYAMTLAQTYGLRGYDAVQLAPGRAVNTLCTTNSLPPVTLVSADKELSVAASSEGLFIEDPNSYL</sequence>
<gene>
    <name evidence="1" type="ORF">FNW02_21510</name>
</gene>
<dbReference type="RefSeq" id="WP_191759538.1">
    <property type="nucleotide sequence ID" value="NZ_VJXY01000025.1"/>
</dbReference>
<protein>
    <submittedName>
        <fullName evidence="1">Type II toxin-antitoxin system VapC family toxin</fullName>
    </submittedName>
</protein>
<evidence type="ECO:0000313" key="1">
    <source>
        <dbReference type="EMBL" id="MBD6618330.1"/>
    </source>
</evidence>
<accession>A0AA40VSM7</accession>
<comment type="caution">
    <text evidence="1">The sequence shown here is derived from an EMBL/GenBank/DDBJ whole genome shotgun (WGS) entry which is preliminary data.</text>
</comment>
<dbReference type="AlphaFoldDB" id="A0AA40VSM7"/>
<dbReference type="SUPFAM" id="SSF88723">
    <property type="entry name" value="PIN domain-like"/>
    <property type="match status" value="1"/>
</dbReference>
<reference evidence="1" key="1">
    <citation type="submission" date="2019-07" db="EMBL/GenBank/DDBJ databases">
        <title>Toxilogical consequences of a new and cryptic species of cyanobacteria (Komarekiella delphini-convector) recovered from the epidermis of a bottlenose dolphin and 1500 ft. in the air.</title>
        <authorList>
            <person name="Brown A.O."/>
            <person name="Dvorak P."/>
            <person name="Villanueva C.D."/>
            <person name="Foss A.J."/>
            <person name="Garvey A.D."/>
            <person name="Gibson Q.A."/>
            <person name="Johansen J.R."/>
            <person name="Casamatta D.A."/>
        </authorList>
    </citation>
    <scope>NUCLEOTIDE SEQUENCE</scope>
    <source>
        <strain evidence="1">SJRDD-AB1</strain>
    </source>
</reference>
<name>A0AA40VSM7_9NOST</name>
<dbReference type="Proteomes" id="UP001165986">
    <property type="component" value="Unassembled WGS sequence"/>
</dbReference>
<dbReference type="InterPro" id="IPR029060">
    <property type="entry name" value="PIN-like_dom_sf"/>
</dbReference>
<evidence type="ECO:0000313" key="2">
    <source>
        <dbReference type="Proteomes" id="UP001165986"/>
    </source>
</evidence>